<evidence type="ECO:0000256" key="6">
    <source>
        <dbReference type="ARBA" id="ARBA00022777"/>
    </source>
</evidence>
<feature type="domain" description="PAS" evidence="14">
    <location>
        <begin position="320"/>
        <end position="390"/>
    </location>
</feature>
<dbReference type="SMART" id="SM00091">
    <property type="entry name" value="PAS"/>
    <property type="match status" value="3"/>
</dbReference>
<evidence type="ECO:0000256" key="3">
    <source>
        <dbReference type="ARBA" id="ARBA00012438"/>
    </source>
</evidence>
<evidence type="ECO:0000256" key="7">
    <source>
        <dbReference type="ARBA" id="ARBA00023012"/>
    </source>
</evidence>
<keyword evidence="9" id="KW-0175">Coiled coil</keyword>
<dbReference type="SMART" id="SM00388">
    <property type="entry name" value="HisKA"/>
    <property type="match status" value="1"/>
</dbReference>
<dbReference type="NCBIfam" id="TIGR00229">
    <property type="entry name" value="sensory_box"/>
    <property type="match status" value="3"/>
</dbReference>
<dbReference type="InterPro" id="IPR035965">
    <property type="entry name" value="PAS-like_dom_sf"/>
</dbReference>
<protein>
    <recommendedName>
        <fullName evidence="3">histidine kinase</fullName>
        <ecNumber evidence="3">2.7.13.3</ecNumber>
    </recommendedName>
</protein>
<keyword evidence="10" id="KW-0472">Membrane</keyword>
<comment type="caution">
    <text evidence="16">The sequence shown here is derived from an EMBL/GenBank/DDBJ whole genome shotgun (WGS) entry which is preliminary data.</text>
</comment>
<dbReference type="CDD" id="cd00130">
    <property type="entry name" value="PAS"/>
    <property type="match status" value="2"/>
</dbReference>
<dbReference type="EC" id="2.7.13.3" evidence="3"/>
<dbReference type="Pfam" id="PF08447">
    <property type="entry name" value="PAS_3"/>
    <property type="match status" value="1"/>
</dbReference>
<accession>A0ABT7ASK5</accession>
<dbReference type="SMART" id="SM00065">
    <property type="entry name" value="GAF"/>
    <property type="match status" value="1"/>
</dbReference>
<evidence type="ECO:0000259" key="13">
    <source>
        <dbReference type="PROSITE" id="PS50110"/>
    </source>
</evidence>
<evidence type="ECO:0000256" key="8">
    <source>
        <dbReference type="PROSITE-ProRule" id="PRU00169"/>
    </source>
</evidence>
<dbReference type="SUPFAM" id="SSF55785">
    <property type="entry name" value="PYP-like sensor domain (PAS domain)"/>
    <property type="match status" value="3"/>
</dbReference>
<gene>
    <name evidence="16" type="ORF">PMG71_07570</name>
</gene>
<dbReference type="InterPro" id="IPR016132">
    <property type="entry name" value="Phyto_chromo_attachment"/>
</dbReference>
<dbReference type="Pfam" id="PF01590">
    <property type="entry name" value="GAF"/>
    <property type="match status" value="1"/>
</dbReference>
<dbReference type="Pfam" id="PF00072">
    <property type="entry name" value="Response_reg"/>
    <property type="match status" value="1"/>
</dbReference>
<dbReference type="InterPro" id="IPR001789">
    <property type="entry name" value="Sig_transdc_resp-reg_receiver"/>
</dbReference>
<keyword evidence="4 8" id="KW-0597">Phosphoprotein</keyword>
<dbReference type="Pfam" id="PF02518">
    <property type="entry name" value="HATPase_c"/>
    <property type="match status" value="1"/>
</dbReference>
<proteinExistence type="inferred from homology"/>
<dbReference type="Pfam" id="PF13188">
    <property type="entry name" value="PAS_8"/>
    <property type="match status" value="1"/>
</dbReference>
<evidence type="ECO:0000313" key="17">
    <source>
        <dbReference type="Proteomes" id="UP001235303"/>
    </source>
</evidence>
<dbReference type="SUPFAM" id="SSF47384">
    <property type="entry name" value="Homodimeric domain of signal transducing histidine kinase"/>
    <property type="match status" value="1"/>
</dbReference>
<dbReference type="InterPro" id="IPR013655">
    <property type="entry name" value="PAS_fold_3"/>
</dbReference>
<evidence type="ECO:0000256" key="5">
    <source>
        <dbReference type="ARBA" id="ARBA00022679"/>
    </source>
</evidence>
<dbReference type="CDD" id="cd17546">
    <property type="entry name" value="REC_hyHK_CKI1_RcsC-like"/>
    <property type="match status" value="1"/>
</dbReference>
<keyword evidence="10" id="KW-1133">Transmembrane helix</keyword>
<comment type="catalytic activity">
    <reaction evidence="1">
        <text>ATP + protein L-histidine = ADP + protein N-phospho-L-histidine.</text>
        <dbReference type="EC" id="2.7.13.3"/>
    </reaction>
</comment>
<evidence type="ECO:0000256" key="4">
    <source>
        <dbReference type="ARBA" id="ARBA00022553"/>
    </source>
</evidence>
<dbReference type="Proteomes" id="UP001235303">
    <property type="component" value="Unassembled WGS sequence"/>
</dbReference>
<dbReference type="CDD" id="cd00082">
    <property type="entry name" value="HisKA"/>
    <property type="match status" value="1"/>
</dbReference>
<dbReference type="InterPro" id="IPR005467">
    <property type="entry name" value="His_kinase_dom"/>
</dbReference>
<dbReference type="CDD" id="cd16922">
    <property type="entry name" value="HATPase_EvgS-ArcB-TorS-like"/>
    <property type="match status" value="1"/>
</dbReference>
<dbReference type="InterPro" id="IPR004358">
    <property type="entry name" value="Sig_transdc_His_kin-like_C"/>
</dbReference>
<dbReference type="PRINTS" id="PR00344">
    <property type="entry name" value="BCTRLSENSOR"/>
</dbReference>
<dbReference type="Pfam" id="PF00512">
    <property type="entry name" value="HisKA"/>
    <property type="match status" value="1"/>
</dbReference>
<evidence type="ECO:0000313" key="16">
    <source>
        <dbReference type="EMBL" id="MDJ1169281.1"/>
    </source>
</evidence>
<keyword evidence="17" id="KW-1185">Reference proteome</keyword>
<feature type="modified residue" description="4-aspartylphosphate" evidence="8">
    <location>
        <position position="968"/>
    </location>
</feature>
<dbReference type="SUPFAM" id="SSF55874">
    <property type="entry name" value="ATPase domain of HSP90 chaperone/DNA topoisomerase II/histidine kinase"/>
    <property type="match status" value="1"/>
</dbReference>
<dbReference type="SMART" id="SM00448">
    <property type="entry name" value="REC"/>
    <property type="match status" value="1"/>
</dbReference>
<dbReference type="Gene3D" id="3.30.565.10">
    <property type="entry name" value="Histidine kinase-like ATPase, C-terminal domain"/>
    <property type="match status" value="1"/>
</dbReference>
<feature type="domain" description="Phytochrome chromophore attachment site" evidence="11">
    <location>
        <begin position="481"/>
        <end position="625"/>
    </location>
</feature>
<dbReference type="PROSITE" id="PS50109">
    <property type="entry name" value="HIS_KIN"/>
    <property type="match status" value="1"/>
</dbReference>
<feature type="coiled-coil region" evidence="9">
    <location>
        <begin position="649"/>
        <end position="676"/>
    </location>
</feature>
<dbReference type="PROSITE" id="PS50113">
    <property type="entry name" value="PAC"/>
    <property type="match status" value="1"/>
</dbReference>
<dbReference type="SUPFAM" id="SSF55781">
    <property type="entry name" value="GAF domain-like"/>
    <property type="match status" value="1"/>
</dbReference>
<dbReference type="PROSITE" id="PS50112">
    <property type="entry name" value="PAS"/>
    <property type="match status" value="2"/>
</dbReference>
<dbReference type="Gene3D" id="3.30.450.40">
    <property type="match status" value="1"/>
</dbReference>
<dbReference type="InterPro" id="IPR003661">
    <property type="entry name" value="HisK_dim/P_dom"/>
</dbReference>
<dbReference type="InterPro" id="IPR029016">
    <property type="entry name" value="GAF-like_dom_sf"/>
</dbReference>
<dbReference type="InterPro" id="IPR000700">
    <property type="entry name" value="PAS-assoc_C"/>
</dbReference>
<dbReference type="InterPro" id="IPR001610">
    <property type="entry name" value="PAC"/>
</dbReference>
<dbReference type="Pfam" id="PF08448">
    <property type="entry name" value="PAS_4"/>
    <property type="match status" value="1"/>
</dbReference>
<feature type="domain" description="Histidine kinase" evidence="12">
    <location>
        <begin position="676"/>
        <end position="893"/>
    </location>
</feature>
<keyword evidence="6" id="KW-0418">Kinase</keyword>
<organism evidence="16 17">
    <name type="scientific">Roseofilum acuticapitatum BLCC-M154</name>
    <dbReference type="NCBI Taxonomy" id="3022444"/>
    <lineage>
        <taxon>Bacteria</taxon>
        <taxon>Bacillati</taxon>
        <taxon>Cyanobacteriota</taxon>
        <taxon>Cyanophyceae</taxon>
        <taxon>Desertifilales</taxon>
        <taxon>Desertifilaceae</taxon>
        <taxon>Roseofilum</taxon>
        <taxon>Roseofilum acuticapitatum</taxon>
    </lineage>
</organism>
<evidence type="ECO:0000256" key="9">
    <source>
        <dbReference type="SAM" id="Coils"/>
    </source>
</evidence>
<dbReference type="PROSITE" id="PS50046">
    <property type="entry name" value="PHYTOCHROME_2"/>
    <property type="match status" value="1"/>
</dbReference>
<dbReference type="InterPro" id="IPR003594">
    <property type="entry name" value="HATPase_dom"/>
</dbReference>
<dbReference type="SMART" id="SM00086">
    <property type="entry name" value="PAC"/>
    <property type="match status" value="3"/>
</dbReference>
<evidence type="ECO:0000256" key="10">
    <source>
        <dbReference type="SAM" id="Phobius"/>
    </source>
</evidence>
<dbReference type="SMART" id="SM00387">
    <property type="entry name" value="HATPase_c"/>
    <property type="match status" value="1"/>
</dbReference>
<keyword evidence="7" id="KW-0902">Two-component regulatory system</keyword>
<dbReference type="SUPFAM" id="SSF52172">
    <property type="entry name" value="CheY-like"/>
    <property type="match status" value="1"/>
</dbReference>
<feature type="domain" description="PAC" evidence="15">
    <location>
        <begin position="394"/>
        <end position="446"/>
    </location>
</feature>
<evidence type="ECO:0000259" key="12">
    <source>
        <dbReference type="PROSITE" id="PS50109"/>
    </source>
</evidence>
<feature type="transmembrane region" description="Helical" evidence="10">
    <location>
        <begin position="12"/>
        <end position="31"/>
    </location>
</feature>
<dbReference type="Gene3D" id="3.30.450.20">
    <property type="entry name" value="PAS domain"/>
    <property type="match status" value="3"/>
</dbReference>
<feature type="transmembrane region" description="Helical" evidence="10">
    <location>
        <begin position="91"/>
        <end position="107"/>
    </location>
</feature>
<evidence type="ECO:0000259" key="14">
    <source>
        <dbReference type="PROSITE" id="PS50112"/>
    </source>
</evidence>
<name>A0ABT7ASK5_9CYAN</name>
<dbReference type="Gene3D" id="3.40.50.2300">
    <property type="match status" value="1"/>
</dbReference>
<dbReference type="InterPro" id="IPR003018">
    <property type="entry name" value="GAF"/>
</dbReference>
<comment type="similarity">
    <text evidence="2">In the N-terminal section; belongs to the phytochrome family.</text>
</comment>
<keyword evidence="10" id="KW-0812">Transmembrane</keyword>
<feature type="coiled-coil region" evidence="9">
    <location>
        <begin position="437"/>
        <end position="468"/>
    </location>
</feature>
<dbReference type="InterPro" id="IPR000014">
    <property type="entry name" value="PAS"/>
</dbReference>
<evidence type="ECO:0000256" key="1">
    <source>
        <dbReference type="ARBA" id="ARBA00000085"/>
    </source>
</evidence>
<dbReference type="InterPro" id="IPR036097">
    <property type="entry name" value="HisK_dim/P_sf"/>
</dbReference>
<dbReference type="PANTHER" id="PTHR43047">
    <property type="entry name" value="TWO-COMPONENT HISTIDINE PROTEIN KINASE"/>
    <property type="match status" value="1"/>
</dbReference>
<keyword evidence="5" id="KW-0808">Transferase</keyword>
<dbReference type="EMBL" id="JAQOSP010000052">
    <property type="protein sequence ID" value="MDJ1169281.1"/>
    <property type="molecule type" value="Genomic_DNA"/>
</dbReference>
<dbReference type="PROSITE" id="PS50110">
    <property type="entry name" value="RESPONSE_REGULATORY"/>
    <property type="match status" value="1"/>
</dbReference>
<evidence type="ECO:0000259" key="11">
    <source>
        <dbReference type="PROSITE" id="PS50046"/>
    </source>
</evidence>
<feature type="domain" description="Response regulatory" evidence="13">
    <location>
        <begin position="919"/>
        <end position="1034"/>
    </location>
</feature>
<feature type="transmembrane region" description="Helical" evidence="10">
    <location>
        <begin position="51"/>
        <end position="79"/>
    </location>
</feature>
<reference evidence="16 17" key="1">
    <citation type="submission" date="2023-01" db="EMBL/GenBank/DDBJ databases">
        <title>Novel diversity within Roseofilum (Cyanobacteria; Desertifilaceae) from marine benthic mats with descriptions of four novel species.</title>
        <authorList>
            <person name="Wang Y."/>
            <person name="Berthold D.E."/>
            <person name="Hu J."/>
            <person name="Lefler F.W."/>
            <person name="Laughinghouse H.D. IV."/>
        </authorList>
    </citation>
    <scope>NUCLEOTIDE SEQUENCE [LARGE SCALE GENOMIC DNA]</scope>
    <source>
        <strain evidence="16 17">BLCC-M154</strain>
    </source>
</reference>
<dbReference type="PANTHER" id="PTHR43047:SF64">
    <property type="entry name" value="HISTIDINE KINASE CONTAINING CHEY-HOMOLOGOUS RECEIVER DOMAIN AND PAS DOMAIN-RELATED"/>
    <property type="match status" value="1"/>
</dbReference>
<dbReference type="InterPro" id="IPR036890">
    <property type="entry name" value="HATPase_C_sf"/>
</dbReference>
<dbReference type="RefSeq" id="WP_283753041.1">
    <property type="nucleotide sequence ID" value="NZ_JAQOSP010000052.1"/>
</dbReference>
<evidence type="ECO:0000259" key="15">
    <source>
        <dbReference type="PROSITE" id="PS50113"/>
    </source>
</evidence>
<feature type="domain" description="PAS" evidence="14">
    <location>
        <begin position="214"/>
        <end position="258"/>
    </location>
</feature>
<evidence type="ECO:0000256" key="2">
    <source>
        <dbReference type="ARBA" id="ARBA00006402"/>
    </source>
</evidence>
<dbReference type="Gene3D" id="1.10.287.130">
    <property type="match status" value="1"/>
</dbReference>
<dbReference type="InterPro" id="IPR011006">
    <property type="entry name" value="CheY-like_superfamily"/>
</dbReference>
<dbReference type="InterPro" id="IPR013656">
    <property type="entry name" value="PAS_4"/>
</dbReference>
<sequence>MKRGKRQGHIGLQVLGWSSSLLLILGLAVALQCLPVKSSSGKERPLSPLETGFECHLCLVLSSLVTIVTGSLIAGYGYLRLQRQKIKVQKNLLELLILHTPGAIAIFDRQMHYLQVSQQWLEMYNLQETDIIGKSHYEVFPDIPQHWKDIHQYCLTGQIQECEEDPFYRADGSLDWVSWKIHPWYTYSGAVGGIILFTQVLTPYKKTTEQLREVEARWETLINSTSDGMMIVDQEGKVLFANPSAESILHKPLSELIDYPLGLPMVVGQTAEIEITHGGEVLGVSEISVAPVQWDGVEALVVSLRDISERRQAQLNLWERDERLQAIFDQAAVGIAFGLPSGQLVQVNQRYCQLSGYTEAELLTMTFRQLTHPEDLAIEEAYVQDLLSGNSQTYNLEKRYLRKDGQVQWVYLAVSIIRDWMGEPTQFIGIISDIQERKQMEVALQQANQEREKEIQRQLKQQAETERAVDTVVDKTRAFLDVDTIFSTVTYEARQLLKCDRTVVYRFNSDWSGQFVAESLGQDQRSFVKLPYAYQEFTEHLSDCFLKIQIKQNNISEIYVANDIFSRGFPSCYLRFFQRHQIRSYLIAPILQGDRFWGLLAAYQTAYPRSWKPWEIKAMIRLGKQLGIAIKQAESVHEIEQKSQQIIQALHAKAQMQQAKEAADAANQAKSEFLANMSHELRTPLNAILGFTQLLSRSAVASEQKEFLSIIKNSGSHLLSLINDILDLSKIESGKLSINRKDFDLYEMLLRLRKMFSIKAYQKGLIMEVHWAENVPKWIDGDEGRLSQVLINLLNNAIKFTSEGQVKLKVSKNSNNQRLCFEVEDTGPGIPAKERYRIFEPFVQTSLGRRSGEGTGLGLSISQKFVQLMGGKIYVSCPSSGGARFWFDLPFEEVEPTEVAPSPDPLPVIGLVPGQPTYRILIAEDVWEMRQLLVKLLSSVGFEVREACNGQEAVEVCESWKPHLIWIDMKISAIDGCSVIQMIRQSLGNHEIIIIGLMSHPVTDEGGDRSFECDDWIVKPFQESAIFETIAKYLGVRYLYGPIDSVSTLTNVHPSLPENLLEESNLKGIPEDWAIELYHCAAGADADGVYQLLAQLPEEYGAVKKAIASLVDRFCFDRIMKIAQCNFNHE</sequence>